<dbReference type="EMBL" id="SEYY01000891">
    <property type="protein sequence ID" value="KAB7506292.1"/>
    <property type="molecule type" value="Genomic_DNA"/>
</dbReference>
<dbReference type="AlphaFoldDB" id="A0A5N5TIA1"/>
<name>A0A5N5TIA1_9CRUS</name>
<evidence type="ECO:0000313" key="1">
    <source>
        <dbReference type="EMBL" id="KAB7506292.1"/>
    </source>
</evidence>
<proteinExistence type="predicted"/>
<keyword evidence="2" id="KW-1185">Reference proteome</keyword>
<dbReference type="Proteomes" id="UP000326759">
    <property type="component" value="Unassembled WGS sequence"/>
</dbReference>
<organism evidence="1 2">
    <name type="scientific">Armadillidium nasatum</name>
    <dbReference type="NCBI Taxonomy" id="96803"/>
    <lineage>
        <taxon>Eukaryota</taxon>
        <taxon>Metazoa</taxon>
        <taxon>Ecdysozoa</taxon>
        <taxon>Arthropoda</taxon>
        <taxon>Crustacea</taxon>
        <taxon>Multicrustacea</taxon>
        <taxon>Malacostraca</taxon>
        <taxon>Eumalacostraca</taxon>
        <taxon>Peracarida</taxon>
        <taxon>Isopoda</taxon>
        <taxon>Oniscidea</taxon>
        <taxon>Crinocheta</taxon>
        <taxon>Armadillidiidae</taxon>
        <taxon>Armadillidium</taxon>
    </lineage>
</organism>
<evidence type="ECO:0000313" key="2">
    <source>
        <dbReference type="Proteomes" id="UP000326759"/>
    </source>
</evidence>
<feature type="non-terminal residue" evidence="1">
    <location>
        <position position="261"/>
    </location>
</feature>
<gene>
    <name evidence="1" type="ORF">Anas_04578</name>
</gene>
<dbReference type="OrthoDB" id="6366165at2759"/>
<accession>A0A5N5TIA1</accession>
<protein>
    <submittedName>
        <fullName evidence="1">Uncharacterized protein</fullName>
    </submittedName>
</protein>
<comment type="caution">
    <text evidence="1">The sequence shown here is derived from an EMBL/GenBank/DDBJ whole genome shotgun (WGS) entry which is preliminary data.</text>
</comment>
<reference evidence="1 2" key="1">
    <citation type="journal article" date="2019" name="PLoS Biol.">
        <title>Sex chromosomes control vertical transmission of feminizing Wolbachia symbionts in an isopod.</title>
        <authorList>
            <person name="Becking T."/>
            <person name="Chebbi M.A."/>
            <person name="Giraud I."/>
            <person name="Moumen B."/>
            <person name="Laverre T."/>
            <person name="Caubet Y."/>
            <person name="Peccoud J."/>
            <person name="Gilbert C."/>
            <person name="Cordaux R."/>
        </authorList>
    </citation>
    <scope>NUCLEOTIDE SEQUENCE [LARGE SCALE GENOMIC DNA]</scope>
    <source>
        <strain evidence="1">ANa2</strain>
        <tissue evidence="1">Whole body excluding digestive tract and cuticle</tissue>
    </source>
</reference>
<sequence>MHVSSFVWSYIQSILLSNNPLLIDLRLELEDIPEVTDAVDPVSYDPRQHSRHIEHHIILGPRTSLTMTFEAIWGRASPAPRSILLALMILHDGVPHDVIEVKSRIPADFRASGSGLEVSLSLIGLPAFHFHHGNLDNFMNSISETVSILINSNFHSEFFHLLPLLDNSLTIGTSAGIPITLRMAFSHGFQSLFSHYSDIERGSIDLGDKIGVNPKEKIEDKSLILNPKFSPLFPESETFSDSSFKCLWTIDFPLSFSYEMK</sequence>